<keyword evidence="11 15" id="KW-0067">ATP-binding</keyword>
<comment type="pathway">
    <text evidence="3 15">Cofactor biosynthesis; FMN biosynthesis; FMN from riboflavin (ATP route): step 1/1.</text>
</comment>
<comment type="catalytic activity">
    <reaction evidence="14 15">
        <text>FMN + ATP + H(+) = FAD + diphosphate</text>
        <dbReference type="Rhea" id="RHEA:17237"/>
        <dbReference type="ChEBI" id="CHEBI:15378"/>
        <dbReference type="ChEBI" id="CHEBI:30616"/>
        <dbReference type="ChEBI" id="CHEBI:33019"/>
        <dbReference type="ChEBI" id="CHEBI:57692"/>
        <dbReference type="ChEBI" id="CHEBI:58210"/>
        <dbReference type="EC" id="2.7.7.2"/>
    </reaction>
</comment>
<protein>
    <recommendedName>
        <fullName evidence="15">Riboflavin biosynthesis protein</fullName>
    </recommendedName>
    <domain>
        <recommendedName>
            <fullName evidence="15">Riboflavin kinase</fullName>
            <ecNumber evidence="15">2.7.1.26</ecNumber>
        </recommendedName>
        <alternativeName>
            <fullName evidence="15">Flavokinase</fullName>
        </alternativeName>
    </domain>
    <domain>
        <recommendedName>
            <fullName evidence="15">FMN adenylyltransferase</fullName>
            <ecNumber evidence="15">2.7.7.2</ecNumber>
        </recommendedName>
        <alternativeName>
            <fullName evidence="15">FAD pyrophosphorylase</fullName>
        </alternativeName>
        <alternativeName>
            <fullName evidence="15">FAD synthase</fullName>
        </alternativeName>
    </domain>
</protein>
<evidence type="ECO:0000259" key="16">
    <source>
        <dbReference type="SMART" id="SM00904"/>
    </source>
</evidence>
<dbReference type="Gene3D" id="3.40.50.620">
    <property type="entry name" value="HUPs"/>
    <property type="match status" value="1"/>
</dbReference>
<dbReference type="NCBIfam" id="NF004158">
    <property type="entry name" value="PRK05627.1-1"/>
    <property type="match status" value="1"/>
</dbReference>
<dbReference type="PANTHER" id="PTHR22749:SF6">
    <property type="entry name" value="RIBOFLAVIN KINASE"/>
    <property type="match status" value="1"/>
</dbReference>
<comment type="similarity">
    <text evidence="15">Belongs to the ribF family.</text>
</comment>
<dbReference type="InterPro" id="IPR023465">
    <property type="entry name" value="Riboflavin_kinase_dom_sf"/>
</dbReference>
<dbReference type="InterPro" id="IPR015864">
    <property type="entry name" value="FAD_synthase"/>
</dbReference>
<dbReference type="NCBIfam" id="TIGR00125">
    <property type="entry name" value="cyt_tran_rel"/>
    <property type="match status" value="1"/>
</dbReference>
<feature type="domain" description="Riboflavin kinase" evidence="16">
    <location>
        <begin position="192"/>
        <end position="313"/>
    </location>
</feature>
<evidence type="ECO:0000256" key="3">
    <source>
        <dbReference type="ARBA" id="ARBA00005201"/>
    </source>
</evidence>
<accession>E8KAZ3</accession>
<dbReference type="Gene3D" id="2.40.30.30">
    <property type="entry name" value="Riboflavin kinase-like"/>
    <property type="match status" value="1"/>
</dbReference>
<dbReference type="GO" id="GO:0003919">
    <property type="term" value="F:FMN adenylyltransferase activity"/>
    <property type="evidence" value="ECO:0007669"/>
    <property type="project" value="UniProtKB-UniRule"/>
</dbReference>
<keyword evidence="10 15" id="KW-0274">FAD</keyword>
<comment type="pathway">
    <text evidence="2 15">Cofactor biosynthesis; FAD biosynthesis; FAD from FMN: step 1/1.</text>
</comment>
<keyword evidence="9 15" id="KW-0418">Kinase</keyword>
<evidence type="ECO:0000313" key="18">
    <source>
        <dbReference type="Proteomes" id="UP000010304"/>
    </source>
</evidence>
<reference evidence="17 18" key="1">
    <citation type="submission" date="2010-12" db="EMBL/GenBank/DDBJ databases">
        <authorList>
            <person name="Muzny D."/>
            <person name="Qin X."/>
            <person name="Deng J."/>
            <person name="Jiang H."/>
            <person name="Liu Y."/>
            <person name="Qu J."/>
            <person name="Song X.-Z."/>
            <person name="Zhang L."/>
            <person name="Thornton R."/>
            <person name="Coyle M."/>
            <person name="Francisco L."/>
            <person name="Jackson L."/>
            <person name="Javaid M."/>
            <person name="Korchina V."/>
            <person name="Kovar C."/>
            <person name="Mata R."/>
            <person name="Mathew T."/>
            <person name="Ngo R."/>
            <person name="Nguyen L."/>
            <person name="Nguyen N."/>
            <person name="Okwuonu G."/>
            <person name="Ongeri F."/>
            <person name="Pham C."/>
            <person name="Simmons D."/>
            <person name="Wilczek-Boney K."/>
            <person name="Hale W."/>
            <person name="Jakkamsetti A."/>
            <person name="Pham P."/>
            <person name="Ruth R."/>
            <person name="San Lucas F."/>
            <person name="Warren J."/>
            <person name="Zhang J."/>
            <person name="Zhao Z."/>
            <person name="Zhou C."/>
            <person name="Zhu D."/>
            <person name="Lee S."/>
            <person name="Bess C."/>
            <person name="Blankenburg K."/>
            <person name="Forbes L."/>
            <person name="Fu Q."/>
            <person name="Gubbala S."/>
            <person name="Hirani K."/>
            <person name="Jayaseelan J.C."/>
            <person name="Lara F."/>
            <person name="Munidasa M."/>
            <person name="Palculict T."/>
            <person name="Patil S."/>
            <person name="Pu L.-L."/>
            <person name="Saada N."/>
            <person name="Tang L."/>
            <person name="Weissenberger G."/>
            <person name="Zhu Y."/>
            <person name="Hemphill L."/>
            <person name="Shang Y."/>
            <person name="Youmans B."/>
            <person name="Ayvaz T."/>
            <person name="Ross M."/>
            <person name="Santibanez J."/>
            <person name="Aqrawi P."/>
            <person name="Gross S."/>
            <person name="Joshi V."/>
            <person name="Fowler G."/>
            <person name="Nazareth L."/>
            <person name="Reid J."/>
            <person name="Worley K."/>
            <person name="Petrosino J."/>
            <person name="Highlander S."/>
            <person name="Gibbs R."/>
        </authorList>
    </citation>
    <scope>NUCLEOTIDE SEQUENCE [LARGE SCALE GENOMIC DNA]</scope>
    <source>
        <strain evidence="17 18">ATCC 700780</strain>
    </source>
</reference>
<proteinExistence type="inferred from homology"/>
<dbReference type="FunFam" id="2.40.30.30:FF:000003">
    <property type="entry name" value="Riboflavin biosynthesis protein"/>
    <property type="match status" value="1"/>
</dbReference>
<keyword evidence="12" id="KW-0511">Multifunctional enzyme</keyword>
<keyword evidence="5 15" id="KW-0288">FMN</keyword>
<evidence type="ECO:0000256" key="10">
    <source>
        <dbReference type="ARBA" id="ARBA00022827"/>
    </source>
</evidence>
<evidence type="ECO:0000256" key="6">
    <source>
        <dbReference type="ARBA" id="ARBA00022679"/>
    </source>
</evidence>
<comment type="function">
    <text evidence="1">Catalyzes the phosphorylation of riboflavin to FMN followed by the adenylation of FMN to FAD.</text>
</comment>
<evidence type="ECO:0000256" key="5">
    <source>
        <dbReference type="ARBA" id="ARBA00022643"/>
    </source>
</evidence>
<dbReference type="InterPro" id="IPR023468">
    <property type="entry name" value="Riboflavin_kinase"/>
</dbReference>
<dbReference type="Pfam" id="PF06574">
    <property type="entry name" value="FAD_syn"/>
    <property type="match status" value="1"/>
</dbReference>
<keyword evidence="4 15" id="KW-0285">Flavoprotein</keyword>
<name>E8KAZ3_9STRE</name>
<dbReference type="eggNOG" id="COG0196">
    <property type="taxonomic scope" value="Bacteria"/>
</dbReference>
<keyword evidence="7 15" id="KW-0548">Nucleotidyltransferase</keyword>
<comment type="catalytic activity">
    <reaction evidence="13 15">
        <text>riboflavin + ATP = FMN + ADP + H(+)</text>
        <dbReference type="Rhea" id="RHEA:14357"/>
        <dbReference type="ChEBI" id="CHEBI:15378"/>
        <dbReference type="ChEBI" id="CHEBI:30616"/>
        <dbReference type="ChEBI" id="CHEBI:57986"/>
        <dbReference type="ChEBI" id="CHEBI:58210"/>
        <dbReference type="ChEBI" id="CHEBI:456216"/>
        <dbReference type="EC" id="2.7.1.26"/>
    </reaction>
</comment>
<keyword evidence="6 15" id="KW-0808">Transferase</keyword>
<gene>
    <name evidence="17" type="primary">ribF</name>
    <name evidence="17" type="ORF">HMPREF9180_0725</name>
</gene>
<evidence type="ECO:0000256" key="9">
    <source>
        <dbReference type="ARBA" id="ARBA00022777"/>
    </source>
</evidence>
<dbReference type="SMART" id="SM00904">
    <property type="entry name" value="Flavokinase"/>
    <property type="match status" value="1"/>
</dbReference>
<evidence type="ECO:0000256" key="15">
    <source>
        <dbReference type="PIRNR" id="PIRNR004491"/>
    </source>
</evidence>
<comment type="caution">
    <text evidence="17">The sequence shown here is derived from an EMBL/GenBank/DDBJ whole genome shotgun (WGS) entry which is preliminary data.</text>
</comment>
<dbReference type="EMBL" id="AEVF01000008">
    <property type="protein sequence ID" value="EFX40746.1"/>
    <property type="molecule type" value="Genomic_DNA"/>
</dbReference>
<dbReference type="GO" id="GO:0008531">
    <property type="term" value="F:riboflavin kinase activity"/>
    <property type="evidence" value="ECO:0007669"/>
    <property type="project" value="UniProtKB-UniRule"/>
</dbReference>
<dbReference type="EC" id="2.7.1.26" evidence="15"/>
<dbReference type="CDD" id="cd02064">
    <property type="entry name" value="FAD_synthetase_N"/>
    <property type="match status" value="1"/>
</dbReference>
<dbReference type="SUPFAM" id="SSF82114">
    <property type="entry name" value="Riboflavin kinase-like"/>
    <property type="match status" value="1"/>
</dbReference>
<dbReference type="UniPathway" id="UPA00276">
    <property type="reaction ID" value="UER00406"/>
</dbReference>
<organism evidence="17 18">
    <name type="scientific">Streptococcus peroris ATCC 700780</name>
    <dbReference type="NCBI Taxonomy" id="888746"/>
    <lineage>
        <taxon>Bacteria</taxon>
        <taxon>Bacillati</taxon>
        <taxon>Bacillota</taxon>
        <taxon>Bacilli</taxon>
        <taxon>Lactobacillales</taxon>
        <taxon>Streptococcaceae</taxon>
        <taxon>Streptococcus</taxon>
    </lineage>
</organism>
<dbReference type="FunFam" id="3.40.50.620:FF:000021">
    <property type="entry name" value="Riboflavin biosynthesis protein"/>
    <property type="match status" value="1"/>
</dbReference>
<sequence>MPSYFWYNMTMIVTIPIKTEKDIATPEPTVLVLGYFDGIHLGHQKLFSIAGKIAEEKRLSVALITFHESPKLTLKPYSPENLLHILNPDERERKFKRAGVENLYLMDFSSRVANMTAQEFVDTFVKEVKADTIVVGFDYSLGTDRKSAEDLKEIFDGEVVVVPPVEDEKGKISSTRIRQAILEGDVKEAGQLLGSPLPTRGIVVHGNARGRTIGYPTANLVLLDRTYMPADGVYTVDIEIKRKLYRGMASVGKNVTFDGEEERFEVNIFDFDEDIYGETVTVYWLDRIRDMVKFDSVEKLVKQLEEDKKVAQK</sequence>
<dbReference type="GO" id="GO:0009398">
    <property type="term" value="P:FMN biosynthetic process"/>
    <property type="evidence" value="ECO:0007669"/>
    <property type="project" value="UniProtKB-UniRule"/>
</dbReference>
<dbReference type="NCBIfam" id="TIGR00083">
    <property type="entry name" value="ribF"/>
    <property type="match status" value="1"/>
</dbReference>
<dbReference type="EC" id="2.7.7.2" evidence="15"/>
<dbReference type="InterPro" id="IPR002606">
    <property type="entry name" value="Riboflavin_kinase_bac"/>
</dbReference>
<evidence type="ECO:0000313" key="17">
    <source>
        <dbReference type="EMBL" id="EFX40746.1"/>
    </source>
</evidence>
<dbReference type="HOGENOM" id="CLU_048437_0_2_9"/>
<dbReference type="Proteomes" id="UP000010304">
    <property type="component" value="Unassembled WGS sequence"/>
</dbReference>
<evidence type="ECO:0000256" key="12">
    <source>
        <dbReference type="ARBA" id="ARBA00023268"/>
    </source>
</evidence>
<dbReference type="GO" id="GO:0006747">
    <property type="term" value="P:FAD biosynthetic process"/>
    <property type="evidence" value="ECO:0007669"/>
    <property type="project" value="UniProtKB-UniRule"/>
</dbReference>
<evidence type="ECO:0000256" key="13">
    <source>
        <dbReference type="ARBA" id="ARBA00047880"/>
    </source>
</evidence>
<dbReference type="GO" id="GO:0005524">
    <property type="term" value="F:ATP binding"/>
    <property type="evidence" value="ECO:0007669"/>
    <property type="project" value="UniProtKB-UniRule"/>
</dbReference>
<dbReference type="InterPro" id="IPR014729">
    <property type="entry name" value="Rossmann-like_a/b/a_fold"/>
</dbReference>
<dbReference type="PIRSF" id="PIRSF004491">
    <property type="entry name" value="FAD_Synth"/>
    <property type="match status" value="1"/>
</dbReference>
<dbReference type="PANTHER" id="PTHR22749">
    <property type="entry name" value="RIBOFLAVIN KINASE/FMN ADENYLYLTRANSFERASE"/>
    <property type="match status" value="1"/>
</dbReference>
<dbReference type="STRING" id="888746.HMPREF9180_0725"/>
<evidence type="ECO:0000256" key="14">
    <source>
        <dbReference type="ARBA" id="ARBA00049494"/>
    </source>
</evidence>
<evidence type="ECO:0000256" key="7">
    <source>
        <dbReference type="ARBA" id="ARBA00022695"/>
    </source>
</evidence>
<dbReference type="Pfam" id="PF01687">
    <property type="entry name" value="Flavokinase"/>
    <property type="match status" value="1"/>
</dbReference>
<evidence type="ECO:0000256" key="8">
    <source>
        <dbReference type="ARBA" id="ARBA00022741"/>
    </source>
</evidence>
<evidence type="ECO:0000256" key="4">
    <source>
        <dbReference type="ARBA" id="ARBA00022630"/>
    </source>
</evidence>
<dbReference type="AlphaFoldDB" id="E8KAZ3"/>
<keyword evidence="8 15" id="KW-0547">Nucleotide-binding</keyword>
<dbReference type="InterPro" id="IPR015865">
    <property type="entry name" value="Riboflavin_kinase_bac/euk"/>
</dbReference>
<dbReference type="InterPro" id="IPR004821">
    <property type="entry name" value="Cyt_trans-like"/>
</dbReference>
<evidence type="ECO:0000256" key="1">
    <source>
        <dbReference type="ARBA" id="ARBA00002121"/>
    </source>
</evidence>
<dbReference type="UniPathway" id="UPA00277">
    <property type="reaction ID" value="UER00407"/>
</dbReference>
<keyword evidence="18" id="KW-1185">Reference proteome</keyword>
<dbReference type="GO" id="GO:0009231">
    <property type="term" value="P:riboflavin biosynthetic process"/>
    <property type="evidence" value="ECO:0007669"/>
    <property type="project" value="InterPro"/>
</dbReference>
<evidence type="ECO:0000256" key="2">
    <source>
        <dbReference type="ARBA" id="ARBA00004726"/>
    </source>
</evidence>
<evidence type="ECO:0000256" key="11">
    <source>
        <dbReference type="ARBA" id="ARBA00022840"/>
    </source>
</evidence>
<dbReference type="SUPFAM" id="SSF52374">
    <property type="entry name" value="Nucleotidylyl transferase"/>
    <property type="match status" value="1"/>
</dbReference>